<evidence type="ECO:0000256" key="1">
    <source>
        <dbReference type="ARBA" id="ARBA00004328"/>
    </source>
</evidence>
<organism evidence="3 4">
    <name type="scientific">Alishewanella maricola</name>
    <dbReference type="NCBI Taxonomy" id="2795740"/>
    <lineage>
        <taxon>Bacteria</taxon>
        <taxon>Pseudomonadati</taxon>
        <taxon>Pseudomonadota</taxon>
        <taxon>Gammaproteobacteria</taxon>
        <taxon>Alteromonadales</taxon>
        <taxon>Alteromonadaceae</taxon>
        <taxon>Alishewanella</taxon>
    </lineage>
</organism>
<proteinExistence type="predicted"/>
<dbReference type="InterPro" id="IPR054612">
    <property type="entry name" value="Phage_capsid-like_C"/>
</dbReference>
<keyword evidence="4" id="KW-1185">Reference proteome</keyword>
<dbReference type="Proteomes" id="UP000633814">
    <property type="component" value="Unassembled WGS sequence"/>
</dbReference>
<sequence>MNKTYNKPMMMPAASAFSHKEAGSDPVKEVAEKIAAKFTEFTEKNDKRLAAVESEKGALAGKVESLGEQLLELESLKATIEALEKKSNRPGATSTTPEQAEHKDAFNKFLRKGQDQGLGALQAKALNITDDPDGGYAVPEELDRNILSLLRNTTPMRQLANVISMGGAEYKKLVSLGGANSGWVGEQAARPATNTPTLAQITPFMGEIYANPQATQTMLDDVFFNAESWLSSEVATDFAEKENLAFTSGDGTLKPKGLLAYATAATSDATRAFGTFEHINTGTVGAITGDDIVKFFTNFKAGYLMGSRWQFSRTTLAALMVLKDGDGNYLWRPGLSESAPSVLAGFGYTINDDMPSIAAGANAIAFGDHKRAYTIIDRMGTRVLRDPFTNKPFVGFYTTKRVGGMAVDTQAVKFLKIRAS</sequence>
<name>A0ABS8C1K6_9ALTE</name>
<protein>
    <submittedName>
        <fullName evidence="3">Phage major capsid protein</fullName>
    </submittedName>
</protein>
<reference evidence="3 4" key="1">
    <citation type="submission" date="2021-10" db="EMBL/GenBank/DDBJ databases">
        <title>Alishewanella koreense sp. nov. isolated from seawater of southwestern coast in South Korea and the proposal for the reclassification of Rheinheimera perlucida and Rheinheimera tuosuensis as Arsukibacterium perlucida and Arsukibacterium tuosuensis.</title>
        <authorList>
            <person name="Kim K.H."/>
            <person name="Ruan W."/>
            <person name="Kim K.R."/>
            <person name="Baek J.H."/>
            <person name="Jeon C.O."/>
        </authorList>
    </citation>
    <scope>NUCLEOTIDE SEQUENCE [LARGE SCALE GENOMIC DNA]</scope>
    <source>
        <strain evidence="3 4">16-MA</strain>
    </source>
</reference>
<evidence type="ECO:0000313" key="3">
    <source>
        <dbReference type="EMBL" id="MCB5226207.1"/>
    </source>
</evidence>
<comment type="subcellular location">
    <subcellularLocation>
        <location evidence="1">Virion</location>
    </subcellularLocation>
</comment>
<dbReference type="Gene3D" id="3.30.2400.10">
    <property type="entry name" value="Major capsid protein gp5"/>
    <property type="match status" value="1"/>
</dbReference>
<dbReference type="SUPFAM" id="SSF56563">
    <property type="entry name" value="Major capsid protein gp5"/>
    <property type="match status" value="1"/>
</dbReference>
<dbReference type="NCBIfam" id="TIGR01554">
    <property type="entry name" value="major_cap_HK97"/>
    <property type="match status" value="1"/>
</dbReference>
<accession>A0ABS8C1K6</accession>
<evidence type="ECO:0000259" key="2">
    <source>
        <dbReference type="Pfam" id="PF05065"/>
    </source>
</evidence>
<evidence type="ECO:0000313" key="4">
    <source>
        <dbReference type="Proteomes" id="UP000633814"/>
    </source>
</evidence>
<dbReference type="Pfam" id="PF05065">
    <property type="entry name" value="Phage_capsid"/>
    <property type="match status" value="1"/>
</dbReference>
<dbReference type="EMBL" id="JAEINI020000002">
    <property type="protein sequence ID" value="MCB5226207.1"/>
    <property type="molecule type" value="Genomic_DNA"/>
</dbReference>
<dbReference type="InterPro" id="IPR024455">
    <property type="entry name" value="Phage_capsid"/>
</dbReference>
<feature type="domain" description="Phage capsid-like C-terminal" evidence="2">
    <location>
        <begin position="134"/>
        <end position="416"/>
    </location>
</feature>
<comment type="caution">
    <text evidence="3">The sequence shown here is derived from an EMBL/GenBank/DDBJ whole genome shotgun (WGS) entry which is preliminary data.</text>
</comment>
<dbReference type="RefSeq" id="WP_226750293.1">
    <property type="nucleotide sequence ID" value="NZ_JAEINI020000002.1"/>
</dbReference>
<gene>
    <name evidence="3" type="ORF">JAO78_005195</name>
</gene>